<accession>A0A212KMP4</accession>
<dbReference type="Pfam" id="PF05860">
    <property type="entry name" value="TPS"/>
    <property type="match status" value="1"/>
</dbReference>
<dbReference type="InterPro" id="IPR011050">
    <property type="entry name" value="Pectin_lyase_fold/virulence"/>
</dbReference>
<dbReference type="Gene3D" id="2.160.20.10">
    <property type="entry name" value="Single-stranded right-handed beta-helix, Pectin lyase-like"/>
    <property type="match status" value="1"/>
</dbReference>
<feature type="domain" description="Filamentous haemagglutinin FhaB/tRNA nuclease CdiA-like TPS" evidence="3">
    <location>
        <begin position="54"/>
        <end position="174"/>
    </location>
</feature>
<dbReference type="GO" id="GO:0003824">
    <property type="term" value="F:catalytic activity"/>
    <property type="evidence" value="ECO:0007669"/>
    <property type="project" value="UniProtKB-ARBA"/>
</dbReference>
<gene>
    <name evidence="4" type="ORF">KL86APRO_30430</name>
</gene>
<sequence length="2164" mass="220024">MARSRRVRVRRQKAWARALSGIMSALIALEPVAIHAQSLPVVPVSPGTTLDRAQNGVPIVNVATPNGRGVSHNQFDRFDVGAPGLILNNGTKAGVSVLGGAIAANANLHGKSARLILNEVTGAARSTLEGATEIFGGRAEYILANPNGITCNGCGFINTPKATLATGAPVWNADGSLAGLTVSGGDIAVGARGLDARGADAFDLVARTVSLAGPVTGNDVAVIAGRNAYDPHTRQATALADDGSDAPLFAIDSSALGGMYAGRIALIGTEAGVGVRMDGELATSTAELTLSVDGRIEVRKASAAGDLAVTTGDALAVGESLAAAGNAAISADTLDLAAGTQLGAVGDLTLGVRTAAVDGTLAAGMNGGGGALSASATETLTVSGTVSARGDLSLSADALEVSGQAASGAHAVLSGRAVGVSGTVLGDRVTLSPTEDATVSGAVEATTAAEIAAGRDATVAATGAVSARSVTIGATRDATVAGRATATADLALTADGTAAVASGGRAQAGGALVASGATVSNAGTLQSAGDLMIRAAEAFANADLVFAGASLAVEAESVANSGGTLLAADDIAMTATGEILNAAGAIETANGDIRLTGASVRNVGSKTAADVVDELIVDEYYKMQSGTPRPPCGGGGGCKSKYWKKSAAVPDPRPGHTGTSYYGTSKSGSVTSRIYEQRLVSTAGVDAQISAGRDLAIDAPDIANVTGTVSAVRDIAMTGKTLANQGLMGTGRWQISVKNKKTTRCYGDSLCAGFSNGGGTAVLDSWSIELSPAIIQAGGSITGSFTDRVDNTSIRAGDARPAGAYKALIGEIKDTSLVWGDPGTLPQSRAALDARLGATIPGFKSLFTTANATSSYVYESRVAYTDLGAFYGSDYFFSRAGLSAVDYEALPKRLGDAYFDTQYIRDRIIAETGSRWLDPKVANDAAQLKALIDNGVAVAGDLDLSVGVALTAEQIAALDRDIVWYETEEVDGQEVLVPHLYLADATRAAITPTGAVIAAAGNIDLDALTVVNAEGRVAAGGALTVAASKDIVDLSGKLVSGGDMTLAAGGDVTIATQSTVFADGRRNARDVRVGEAGVNAGGNLAVTAGGDLAVTGAKVAAGGNASFDAKGDVALQALAQSRHEEEGNRKEGYRLDALDHHLTTVEVGGSTTVKAGDDLSLVGAKVASGGETKLEAEGDVTIAAVTDTYSLESWKKKKSFGRKSSTKGQIDSATVRRSEVSSGADLSADAGKNIEVSASTLTAEGDLTLTAEGSVGLSAQADEFHEEVHKKTSGFQKGKMDGTEVVVTHQVTELSSGGDLAVTAKSGDVALEATRVASAGSATISAEDGLVGMLSVTDSDFKSVSKTGSNLVWQSAAGKGHDDTTVRMVTIDAGGGLTVTAGDGVVVEYKGGKANLAETVDRLSQEPGLAWLKEMQSRDDVAWNAVAEAHKSWDYKSQGLTGPAAAVISIAIAIATQGWGAGAAGSLAGGGGALTGVGGAMANAAMTSLITQASLSLINNQGNLGAVFQDLGSSSALKSLAVAVVTAGVTQGRVKDLGIDVSKTADFADRLAYQAVQSGVGVAANATIGGVAFDDALKSGALSIVTAMASQTLFKSIGDLAGELEIDEGDIRKVIAHAVAGCAVGQITQNCVAGAIGAGLQELGGDVLQRLSDTDEEKIRLAGLTSAVAAMLVGGDASAVNAADGIAQSAATYNRQLHVAELKAIRDKAQALADADGDGVLSAAEATKAIEWETRLTSEALRTVDAYWNARLADDAEAAQIIKEMAATNSGFDVTVGGRAVAFLRQDAFYDNRALYANFIRENADLYDKALAEWTPGSKDALKGKISPSSLAVIDSIGSSSWRNLSPEDLGKSDAENIAATGQTMADALADIRTAEREIRDAYDALSAELNAGGVSSEVRESKESELKQLRSQLMVAAQASNMARIGFDQLLVSGTSRGVDRFVTETASQLADLAWDVTSSPFSEKSRQDLLNRADAIATLLGNPRLAVDYFQDAYAQADVLEKMGRFNDAEEIRAKTTLDLISVVYGGAGAIKAAIGTVPKIAKLEKLARVGEAGASEVGAKTTVAIPESRVGHIFRATDGHLPDNPVNRELITRIANDKQYILGGDRYGNTWAAEILPDGTQAWVQYRGNQIINGGINKTPKIYDSENGLASLKSRGTKNGE</sequence>
<evidence type="ECO:0000256" key="1">
    <source>
        <dbReference type="SAM" id="Coils"/>
    </source>
</evidence>
<evidence type="ECO:0000256" key="2">
    <source>
        <dbReference type="SAM" id="MobiDB-lite"/>
    </source>
</evidence>
<dbReference type="SMART" id="SM00912">
    <property type="entry name" value="Haemagg_act"/>
    <property type="match status" value="1"/>
</dbReference>
<reference evidence="4" key="1">
    <citation type="submission" date="2016-04" db="EMBL/GenBank/DDBJ databases">
        <authorList>
            <person name="Evans L.H."/>
            <person name="Alamgir A."/>
            <person name="Owens N."/>
            <person name="Weber N.D."/>
            <person name="Virtaneva K."/>
            <person name="Barbian K."/>
            <person name="Babar A."/>
            <person name="Rosenke K."/>
        </authorList>
    </citation>
    <scope>NUCLEOTIDE SEQUENCE</scope>
    <source>
        <strain evidence="4">86</strain>
    </source>
</reference>
<dbReference type="SUPFAM" id="SSF51126">
    <property type="entry name" value="Pectin lyase-like"/>
    <property type="match status" value="1"/>
</dbReference>
<feature type="region of interest" description="Disordered" evidence="2">
    <location>
        <begin position="1202"/>
        <end position="1224"/>
    </location>
</feature>
<evidence type="ECO:0000313" key="4">
    <source>
        <dbReference type="EMBL" id="SBW12939.1"/>
    </source>
</evidence>
<dbReference type="InterPro" id="IPR025157">
    <property type="entry name" value="Hemagglutinin_rpt"/>
</dbReference>
<dbReference type="InterPro" id="IPR012334">
    <property type="entry name" value="Pectin_lyas_fold"/>
</dbReference>
<evidence type="ECO:0000259" key="3">
    <source>
        <dbReference type="SMART" id="SM00912"/>
    </source>
</evidence>
<proteinExistence type="predicted"/>
<name>A0A212KMP4_9PROT</name>
<dbReference type="InterPro" id="IPR008638">
    <property type="entry name" value="FhaB/CdiA-like_TPS"/>
</dbReference>
<dbReference type="NCBIfam" id="TIGR01901">
    <property type="entry name" value="adhes_NPXG"/>
    <property type="match status" value="1"/>
</dbReference>
<dbReference type="Pfam" id="PF13332">
    <property type="entry name" value="Fil_haemagg_2"/>
    <property type="match status" value="3"/>
</dbReference>
<organism evidence="4">
    <name type="scientific">uncultured Alphaproteobacteria bacterium</name>
    <dbReference type="NCBI Taxonomy" id="91750"/>
    <lineage>
        <taxon>Bacteria</taxon>
        <taxon>Pseudomonadati</taxon>
        <taxon>Pseudomonadota</taxon>
        <taxon>Alphaproteobacteria</taxon>
        <taxon>environmental samples</taxon>
    </lineage>
</organism>
<keyword evidence="1" id="KW-0175">Coiled coil</keyword>
<dbReference type="EMBL" id="FLUO01000003">
    <property type="protein sequence ID" value="SBW12939.1"/>
    <property type="molecule type" value="Genomic_DNA"/>
</dbReference>
<dbReference type="InterPro" id="IPR006915">
    <property type="entry name" value="DUF637_hemagglutn_put"/>
</dbReference>
<dbReference type="Pfam" id="PF04830">
    <property type="entry name" value="DUF637"/>
    <property type="match status" value="1"/>
</dbReference>
<protein>
    <recommendedName>
        <fullName evidence="3">Filamentous haemagglutinin FhaB/tRNA nuclease CdiA-like TPS domain-containing protein</fullName>
    </recommendedName>
</protein>
<feature type="coiled-coil region" evidence="1">
    <location>
        <begin position="1865"/>
        <end position="1920"/>
    </location>
</feature>